<dbReference type="EMBL" id="BMES01000001">
    <property type="protein sequence ID" value="GGH09807.1"/>
    <property type="molecule type" value="Genomic_DNA"/>
</dbReference>
<protein>
    <submittedName>
        <fullName evidence="2">Uncharacterized protein</fullName>
    </submittedName>
</protein>
<keyword evidence="1" id="KW-0472">Membrane</keyword>
<dbReference type="AlphaFoldDB" id="A0A917MFN6"/>
<comment type="caution">
    <text evidence="2">The sequence shown here is derived from an EMBL/GenBank/DDBJ whole genome shotgun (WGS) entry which is preliminary data.</text>
</comment>
<keyword evidence="1" id="KW-1133">Transmembrane helix</keyword>
<evidence type="ECO:0000313" key="3">
    <source>
        <dbReference type="Proteomes" id="UP000603912"/>
    </source>
</evidence>
<dbReference type="Proteomes" id="UP000603912">
    <property type="component" value="Unassembled WGS sequence"/>
</dbReference>
<keyword evidence="1" id="KW-0812">Transmembrane</keyword>
<evidence type="ECO:0000313" key="2">
    <source>
        <dbReference type="EMBL" id="GGH09807.1"/>
    </source>
</evidence>
<sequence>MKSIRALISAAVLFVGAAGSMGTLGVLIFEETVALTVYSVGVAAGASWLALGTYRAELAENATRPRTAEIDPRAE</sequence>
<gene>
    <name evidence="2" type="ORF">GCM10007036_06030</name>
</gene>
<reference evidence="2" key="1">
    <citation type="journal article" date="2014" name="Int. J. Syst. Evol. Microbiol.">
        <title>Complete genome sequence of Corynebacterium casei LMG S-19264T (=DSM 44701T), isolated from a smear-ripened cheese.</title>
        <authorList>
            <consortium name="US DOE Joint Genome Institute (JGI-PGF)"/>
            <person name="Walter F."/>
            <person name="Albersmeier A."/>
            <person name="Kalinowski J."/>
            <person name="Ruckert C."/>
        </authorList>
    </citation>
    <scope>NUCLEOTIDE SEQUENCE</scope>
    <source>
        <strain evidence="2">CGMCC 1.12214</strain>
    </source>
</reference>
<accession>A0A917MFN6</accession>
<feature type="transmembrane region" description="Helical" evidence="1">
    <location>
        <begin position="35"/>
        <end position="54"/>
    </location>
</feature>
<evidence type="ECO:0000256" key="1">
    <source>
        <dbReference type="SAM" id="Phobius"/>
    </source>
</evidence>
<name>A0A917MFN6_9HYPH</name>
<keyword evidence="3" id="KW-1185">Reference proteome</keyword>
<dbReference type="RefSeq" id="WP_188516241.1">
    <property type="nucleotide sequence ID" value="NZ_BMES01000001.1"/>
</dbReference>
<proteinExistence type="predicted"/>
<organism evidence="2 3">
    <name type="scientific">Alsobacter metallidurans</name>
    <dbReference type="NCBI Taxonomy" id="340221"/>
    <lineage>
        <taxon>Bacteria</taxon>
        <taxon>Pseudomonadati</taxon>
        <taxon>Pseudomonadota</taxon>
        <taxon>Alphaproteobacteria</taxon>
        <taxon>Hyphomicrobiales</taxon>
        <taxon>Alsobacteraceae</taxon>
        <taxon>Alsobacter</taxon>
    </lineage>
</organism>
<reference evidence="2" key="2">
    <citation type="submission" date="2020-09" db="EMBL/GenBank/DDBJ databases">
        <authorList>
            <person name="Sun Q."/>
            <person name="Zhou Y."/>
        </authorList>
    </citation>
    <scope>NUCLEOTIDE SEQUENCE</scope>
    <source>
        <strain evidence="2">CGMCC 1.12214</strain>
    </source>
</reference>